<accession>A0A7W5E225</accession>
<organism evidence="2 3">
    <name type="scientific">Aporhodopirellula rubra</name>
    <dbReference type="NCBI Taxonomy" id="980271"/>
    <lineage>
        <taxon>Bacteria</taxon>
        <taxon>Pseudomonadati</taxon>
        <taxon>Planctomycetota</taxon>
        <taxon>Planctomycetia</taxon>
        <taxon>Pirellulales</taxon>
        <taxon>Pirellulaceae</taxon>
        <taxon>Aporhodopirellula</taxon>
    </lineage>
</organism>
<proteinExistence type="predicted"/>
<comment type="caution">
    <text evidence="2">The sequence shown here is derived from an EMBL/GenBank/DDBJ whole genome shotgun (WGS) entry which is preliminary data.</text>
</comment>
<evidence type="ECO:0000256" key="1">
    <source>
        <dbReference type="SAM" id="MobiDB-lite"/>
    </source>
</evidence>
<feature type="region of interest" description="Disordered" evidence="1">
    <location>
        <begin position="81"/>
        <end position="107"/>
    </location>
</feature>
<feature type="region of interest" description="Disordered" evidence="1">
    <location>
        <begin position="1"/>
        <end position="61"/>
    </location>
</feature>
<dbReference type="Proteomes" id="UP000536179">
    <property type="component" value="Unassembled WGS sequence"/>
</dbReference>
<name>A0A7W5E225_9BACT</name>
<reference evidence="2 3" key="1">
    <citation type="submission" date="2020-08" db="EMBL/GenBank/DDBJ databases">
        <title>Genomic Encyclopedia of Type Strains, Phase III (KMG-III): the genomes of soil and plant-associated and newly described type strains.</title>
        <authorList>
            <person name="Whitman W."/>
        </authorList>
    </citation>
    <scope>NUCLEOTIDE SEQUENCE [LARGE SCALE GENOMIC DNA]</scope>
    <source>
        <strain evidence="2 3">CECT 8075</strain>
    </source>
</reference>
<feature type="compositionally biased region" description="Basic and acidic residues" evidence="1">
    <location>
        <begin position="94"/>
        <end position="107"/>
    </location>
</feature>
<sequence length="135" mass="15279">MEAQKTPQAQPGAWRDETLETVPRSPTLAARQSQPETPPRPGVCFHRRRRGSPDPEHHIPSKHCQTASRAVKNSLQLHPFIPTPERLPIAQGENADRDSHRISPTGERRTGGFTLARIYRTLFADLLPLCLRDFF</sequence>
<gene>
    <name evidence="2" type="ORF">FHS27_004599</name>
</gene>
<evidence type="ECO:0000313" key="3">
    <source>
        <dbReference type="Proteomes" id="UP000536179"/>
    </source>
</evidence>
<dbReference type="AlphaFoldDB" id="A0A7W5E225"/>
<protein>
    <submittedName>
        <fullName evidence="2">Uncharacterized protein</fullName>
    </submittedName>
</protein>
<keyword evidence="3" id="KW-1185">Reference proteome</keyword>
<evidence type="ECO:0000313" key="2">
    <source>
        <dbReference type="EMBL" id="MBB3208766.1"/>
    </source>
</evidence>
<dbReference type="EMBL" id="JACHXU010000018">
    <property type="protein sequence ID" value="MBB3208766.1"/>
    <property type="molecule type" value="Genomic_DNA"/>
</dbReference>